<keyword evidence="6" id="KW-1133">Transmembrane helix</keyword>
<evidence type="ECO:0000256" key="11">
    <source>
        <dbReference type="ARBA" id="ARBA00034078"/>
    </source>
</evidence>
<reference evidence="14 15" key="1">
    <citation type="submission" date="2024-07" db="EMBL/GenBank/DDBJ databases">
        <title>Section-level genome sequencing and comparative genomics of Aspergillus sections Usti and Cavernicolus.</title>
        <authorList>
            <consortium name="Lawrence Berkeley National Laboratory"/>
            <person name="Nybo J.L."/>
            <person name="Vesth T.C."/>
            <person name="Theobald S."/>
            <person name="Frisvad J.C."/>
            <person name="Larsen T.O."/>
            <person name="Kjaerboelling I."/>
            <person name="Rothschild-Mancinelli K."/>
            <person name="Lyhne E.K."/>
            <person name="Kogle M.E."/>
            <person name="Barry K."/>
            <person name="Clum A."/>
            <person name="Na H."/>
            <person name="Ledsgaard L."/>
            <person name="Lin J."/>
            <person name="Lipzen A."/>
            <person name="Kuo A."/>
            <person name="Riley R."/>
            <person name="Mondo S."/>
            <person name="LaButti K."/>
            <person name="Haridas S."/>
            <person name="Pangalinan J."/>
            <person name="Salamov A.A."/>
            <person name="Simmons B.A."/>
            <person name="Magnuson J.K."/>
            <person name="Chen J."/>
            <person name="Drula E."/>
            <person name="Henrissat B."/>
            <person name="Wiebenga A."/>
            <person name="Lubbers R.J."/>
            <person name="Gomes A.C."/>
            <person name="Makela M.R."/>
            <person name="Stajich J."/>
            <person name="Grigoriev I.V."/>
            <person name="Mortensen U.H."/>
            <person name="De vries R.P."/>
            <person name="Baker S.E."/>
            <person name="Andersen M.R."/>
        </authorList>
    </citation>
    <scope>NUCLEOTIDE SEQUENCE [LARGE SCALE GENOMIC DNA]</scope>
    <source>
        <strain evidence="14 15">CBS 600.67</strain>
    </source>
</reference>
<proteinExistence type="inferred from homology"/>
<dbReference type="Pfam" id="PF02921">
    <property type="entry name" value="UCR_TM"/>
    <property type="match status" value="1"/>
</dbReference>
<keyword evidence="4" id="KW-0001">2Fe-2S</keyword>
<dbReference type="Pfam" id="PF00808">
    <property type="entry name" value="CBFD_NFYB_HMF"/>
    <property type="match status" value="1"/>
</dbReference>
<dbReference type="InterPro" id="IPR004192">
    <property type="entry name" value="Rieske_TM"/>
</dbReference>
<sequence length="399" mass="43832">MPAKNSKTASEPDASPEVTGQSSLPIARIKKIIQLDEDIVQCSSNATFVVAMATELFIQYLTEQGHNVVKSERKPRKTIQYKDLATAVSRIDNLEFLADVIPKTTTYKQFKEKRAKETGKETGVEKGQRTLNGTLPPTLRNSSSSSLRPIPPPPRLHRSLSLQLIRNCSLAMALSSASTSLLRACARQQLSTTSRAVVASCQRNSSTFDSPFTPKDTINIPDFSKYSSKKGPRSNQVFSYFVAGTMGLASAVGAKATVQDFLVNMSASADVLAQAKVEIGLGTIPEGKNVIIKWRGKPVFIRHRTQDEIKEAQDYDWKGLRDPQADEDRVQKSEWLVMLGVCTHLGCVPIGESGDYGGWFCPCHGSHYDISGRIRKGPAPLNLEVPNYNFPDEETLIIG</sequence>
<keyword evidence="8" id="KW-0411">Iron-sulfur</keyword>
<evidence type="ECO:0000256" key="7">
    <source>
        <dbReference type="ARBA" id="ARBA00023004"/>
    </source>
</evidence>
<keyword evidence="10" id="KW-1015">Disulfide bond</keyword>
<dbReference type="PRINTS" id="PR00162">
    <property type="entry name" value="RIESKE"/>
</dbReference>
<dbReference type="EMBL" id="JBFXLS010000035">
    <property type="protein sequence ID" value="KAL2825575.1"/>
    <property type="molecule type" value="Genomic_DNA"/>
</dbReference>
<evidence type="ECO:0000259" key="13">
    <source>
        <dbReference type="PROSITE" id="PS51296"/>
    </source>
</evidence>
<accession>A0ABR4ICV8</accession>
<dbReference type="InterPro" id="IPR005805">
    <property type="entry name" value="Rieske_Fe-S_prot_C"/>
</dbReference>
<dbReference type="Pfam" id="PF00355">
    <property type="entry name" value="Rieske"/>
    <property type="match status" value="1"/>
</dbReference>
<dbReference type="NCBIfam" id="TIGR01416">
    <property type="entry name" value="Rieske_proteo"/>
    <property type="match status" value="1"/>
</dbReference>
<organism evidence="14 15">
    <name type="scientific">Aspergillus cavernicola</name>
    <dbReference type="NCBI Taxonomy" id="176166"/>
    <lineage>
        <taxon>Eukaryota</taxon>
        <taxon>Fungi</taxon>
        <taxon>Dikarya</taxon>
        <taxon>Ascomycota</taxon>
        <taxon>Pezizomycotina</taxon>
        <taxon>Eurotiomycetes</taxon>
        <taxon>Eurotiomycetidae</taxon>
        <taxon>Eurotiales</taxon>
        <taxon>Aspergillaceae</taxon>
        <taxon>Aspergillus</taxon>
        <taxon>Aspergillus subgen. Nidulantes</taxon>
    </lineage>
</organism>
<evidence type="ECO:0000256" key="12">
    <source>
        <dbReference type="SAM" id="MobiDB-lite"/>
    </source>
</evidence>
<dbReference type="Proteomes" id="UP001610335">
    <property type="component" value="Unassembled WGS sequence"/>
</dbReference>
<dbReference type="PROSITE" id="PS51296">
    <property type="entry name" value="RIESKE"/>
    <property type="match status" value="1"/>
</dbReference>
<gene>
    <name evidence="14" type="ORF">BDW59DRAFT_172222</name>
</gene>
<evidence type="ECO:0000256" key="8">
    <source>
        <dbReference type="ARBA" id="ARBA00023014"/>
    </source>
</evidence>
<dbReference type="SUPFAM" id="SSF81502">
    <property type="entry name" value="ISP transmembrane anchor"/>
    <property type="match status" value="1"/>
</dbReference>
<name>A0ABR4ICV8_9EURO</name>
<feature type="compositionally biased region" description="Basic and acidic residues" evidence="12">
    <location>
        <begin position="112"/>
        <end position="128"/>
    </location>
</feature>
<feature type="compositionally biased region" description="Low complexity" evidence="12">
    <location>
        <begin position="135"/>
        <end position="148"/>
    </location>
</feature>
<dbReference type="Gene3D" id="2.102.10.10">
    <property type="entry name" value="Rieske [2Fe-2S] iron-sulphur domain"/>
    <property type="match status" value="1"/>
</dbReference>
<evidence type="ECO:0000313" key="14">
    <source>
        <dbReference type="EMBL" id="KAL2825575.1"/>
    </source>
</evidence>
<evidence type="ECO:0000256" key="1">
    <source>
        <dbReference type="ARBA" id="ARBA00004167"/>
    </source>
</evidence>
<comment type="subcellular location">
    <subcellularLocation>
        <location evidence="1">Membrane</location>
        <topology evidence="1">Single-pass membrane protein</topology>
    </subcellularLocation>
</comment>
<comment type="caution">
    <text evidence="14">The sequence shown here is derived from an EMBL/GenBank/DDBJ whole genome shotgun (WGS) entry which is preliminary data.</text>
</comment>
<dbReference type="InterPro" id="IPR017941">
    <property type="entry name" value="Rieske_2Fe-2S"/>
</dbReference>
<keyword evidence="3" id="KW-0812">Transmembrane</keyword>
<feature type="region of interest" description="Disordered" evidence="12">
    <location>
        <begin position="1"/>
        <end position="21"/>
    </location>
</feature>
<dbReference type="CDD" id="cd23645">
    <property type="entry name" value="HFD_Dpb3-like"/>
    <property type="match status" value="1"/>
</dbReference>
<dbReference type="PANTHER" id="PTHR10134">
    <property type="entry name" value="CYTOCHROME B-C1 COMPLEX SUBUNIT RIESKE, MITOCHONDRIAL"/>
    <property type="match status" value="1"/>
</dbReference>
<dbReference type="InterPro" id="IPR037008">
    <property type="entry name" value="bc1_Rieske_TM_sf"/>
</dbReference>
<dbReference type="CDD" id="cd03470">
    <property type="entry name" value="Rieske_cytochrome_bc1"/>
    <property type="match status" value="1"/>
</dbReference>
<feature type="region of interest" description="Disordered" evidence="12">
    <location>
        <begin position="112"/>
        <end position="153"/>
    </location>
</feature>
<dbReference type="InterPro" id="IPR006317">
    <property type="entry name" value="Ubiquinol_cyt_c_Rdtase_Fe-S-su"/>
</dbReference>
<dbReference type="Gene3D" id="1.20.5.270">
    <property type="entry name" value="Ubiquinol cytochrome reductase, transmembrane domain"/>
    <property type="match status" value="1"/>
</dbReference>
<comment type="cofactor">
    <cofactor evidence="11">
        <name>[2Fe-2S] cluster</name>
        <dbReference type="ChEBI" id="CHEBI:190135"/>
    </cofactor>
</comment>
<evidence type="ECO:0000256" key="6">
    <source>
        <dbReference type="ARBA" id="ARBA00022989"/>
    </source>
</evidence>
<keyword evidence="15" id="KW-1185">Reference proteome</keyword>
<dbReference type="InterPro" id="IPR003958">
    <property type="entry name" value="CBFA_NFYB_domain"/>
</dbReference>
<dbReference type="Gene3D" id="1.10.20.10">
    <property type="entry name" value="Histone, subunit A"/>
    <property type="match status" value="1"/>
</dbReference>
<protein>
    <submittedName>
        <fullName evidence="14">Rieske [2Fe-2S] iron-sulfur domain-containing protein</fullName>
    </submittedName>
</protein>
<keyword evidence="7" id="KW-0408">Iron</keyword>
<dbReference type="InterPro" id="IPR014349">
    <property type="entry name" value="Rieske_Fe-S_prot"/>
</dbReference>
<dbReference type="SUPFAM" id="SSF47113">
    <property type="entry name" value="Histone-fold"/>
    <property type="match status" value="1"/>
</dbReference>
<comment type="similarity">
    <text evidence="2">Belongs to the Rieske iron-sulfur protein family.</text>
</comment>
<dbReference type="SUPFAM" id="SSF50022">
    <property type="entry name" value="ISP domain"/>
    <property type="match status" value="1"/>
</dbReference>
<dbReference type="InterPro" id="IPR009072">
    <property type="entry name" value="Histone-fold"/>
</dbReference>
<evidence type="ECO:0000256" key="5">
    <source>
        <dbReference type="ARBA" id="ARBA00022723"/>
    </source>
</evidence>
<evidence type="ECO:0000256" key="10">
    <source>
        <dbReference type="ARBA" id="ARBA00023157"/>
    </source>
</evidence>
<evidence type="ECO:0000256" key="2">
    <source>
        <dbReference type="ARBA" id="ARBA00010651"/>
    </source>
</evidence>
<evidence type="ECO:0000256" key="9">
    <source>
        <dbReference type="ARBA" id="ARBA00023136"/>
    </source>
</evidence>
<dbReference type="InterPro" id="IPR036922">
    <property type="entry name" value="Rieske_2Fe-2S_sf"/>
</dbReference>
<evidence type="ECO:0000313" key="15">
    <source>
        <dbReference type="Proteomes" id="UP001610335"/>
    </source>
</evidence>
<keyword evidence="5" id="KW-0479">Metal-binding</keyword>
<evidence type="ECO:0000256" key="4">
    <source>
        <dbReference type="ARBA" id="ARBA00022714"/>
    </source>
</evidence>
<evidence type="ECO:0000256" key="3">
    <source>
        <dbReference type="ARBA" id="ARBA00022692"/>
    </source>
</evidence>
<feature type="domain" description="Rieske" evidence="13">
    <location>
        <begin position="329"/>
        <end position="397"/>
    </location>
</feature>
<keyword evidence="9" id="KW-0472">Membrane</keyword>